<gene>
    <name evidence="7" type="primary">ybhF_2</name>
    <name evidence="7" type="ORF">CA12_23810</name>
</gene>
<dbReference type="SUPFAM" id="SSF52540">
    <property type="entry name" value="P-loop containing nucleoside triphosphate hydrolases"/>
    <property type="match status" value="1"/>
</dbReference>
<dbReference type="Proteomes" id="UP000318741">
    <property type="component" value="Chromosome"/>
</dbReference>
<dbReference type="Pfam" id="PF00005">
    <property type="entry name" value="ABC_tran"/>
    <property type="match status" value="1"/>
</dbReference>
<keyword evidence="8" id="KW-1185">Reference proteome</keyword>
<dbReference type="GO" id="GO:0016887">
    <property type="term" value="F:ATP hydrolysis activity"/>
    <property type="evidence" value="ECO:0007669"/>
    <property type="project" value="InterPro"/>
</dbReference>
<keyword evidence="5 7" id="KW-0067">ATP-binding</keyword>
<dbReference type="EMBL" id="CP036265">
    <property type="protein sequence ID" value="QDT16280.1"/>
    <property type="molecule type" value="Genomic_DNA"/>
</dbReference>
<protein>
    <submittedName>
        <fullName evidence="7">Putative ABC transporter ATP-binding protein YbhF</fullName>
    </submittedName>
</protein>
<dbReference type="InterPro" id="IPR027417">
    <property type="entry name" value="P-loop_NTPase"/>
</dbReference>
<name>A0A517PA76_9PLAN</name>
<comment type="similarity">
    <text evidence="1">Belongs to the ABC transporter superfamily.</text>
</comment>
<proteinExistence type="inferred from homology"/>
<keyword evidence="3" id="KW-0536">Nodulation</keyword>
<feature type="domain" description="ABC transporter" evidence="6">
    <location>
        <begin position="2"/>
        <end position="236"/>
    </location>
</feature>
<organism evidence="7 8">
    <name type="scientific">Alienimonas californiensis</name>
    <dbReference type="NCBI Taxonomy" id="2527989"/>
    <lineage>
        <taxon>Bacteria</taxon>
        <taxon>Pseudomonadati</taxon>
        <taxon>Planctomycetota</taxon>
        <taxon>Planctomycetia</taxon>
        <taxon>Planctomycetales</taxon>
        <taxon>Planctomycetaceae</taxon>
        <taxon>Alienimonas</taxon>
    </lineage>
</organism>
<dbReference type="OrthoDB" id="9795548at2"/>
<dbReference type="PANTHER" id="PTHR42711">
    <property type="entry name" value="ABC TRANSPORTER ATP-BINDING PROTEIN"/>
    <property type="match status" value="1"/>
</dbReference>
<dbReference type="SMART" id="SM00382">
    <property type="entry name" value="AAA"/>
    <property type="match status" value="1"/>
</dbReference>
<dbReference type="RefSeq" id="WP_145359126.1">
    <property type="nucleotide sequence ID" value="NZ_CP036265.1"/>
</dbReference>
<dbReference type="PROSITE" id="PS50893">
    <property type="entry name" value="ABC_TRANSPORTER_2"/>
    <property type="match status" value="1"/>
</dbReference>
<keyword evidence="4" id="KW-0547">Nucleotide-binding</keyword>
<dbReference type="InterPro" id="IPR003439">
    <property type="entry name" value="ABC_transporter-like_ATP-bd"/>
</dbReference>
<evidence type="ECO:0000256" key="3">
    <source>
        <dbReference type="ARBA" id="ARBA00022458"/>
    </source>
</evidence>
<dbReference type="InterPro" id="IPR050763">
    <property type="entry name" value="ABC_transporter_ATP-binding"/>
</dbReference>
<evidence type="ECO:0000256" key="1">
    <source>
        <dbReference type="ARBA" id="ARBA00005417"/>
    </source>
</evidence>
<dbReference type="AlphaFoldDB" id="A0A517PA76"/>
<dbReference type="KEGG" id="acaf:CA12_23810"/>
<evidence type="ECO:0000259" key="6">
    <source>
        <dbReference type="PROSITE" id="PS50893"/>
    </source>
</evidence>
<keyword evidence="2" id="KW-0813">Transport</keyword>
<evidence type="ECO:0000256" key="5">
    <source>
        <dbReference type="ARBA" id="ARBA00022840"/>
    </source>
</evidence>
<evidence type="ECO:0000256" key="2">
    <source>
        <dbReference type="ARBA" id="ARBA00022448"/>
    </source>
</evidence>
<evidence type="ECO:0000313" key="8">
    <source>
        <dbReference type="Proteomes" id="UP000318741"/>
    </source>
</evidence>
<sequence>MIELRDLQRSFGHGPAAVHAVRGLSLRVEPGEVYGLMGPNGAGKTTALRMVLGLLKPTSGDAVIDGVSVTENPNEVKRRIGLVSASAGLYPWLTPRETLRFFADLYGVPSDVAEARALDLAERFGLTAFLDRRCAGLSTGQTQRVNLARAVMHRPPAMLLDEPTRGLDVVGTQRVFEFVRHLRDERRAVILCTHRLAEAERFCDRFGLLHRGTLRHEGTLAELQSATGRETLTEMFVDLLAEDEGFLERPAKPQAGAPT</sequence>
<evidence type="ECO:0000256" key="4">
    <source>
        <dbReference type="ARBA" id="ARBA00022741"/>
    </source>
</evidence>
<dbReference type="Gene3D" id="3.40.50.300">
    <property type="entry name" value="P-loop containing nucleotide triphosphate hydrolases"/>
    <property type="match status" value="1"/>
</dbReference>
<accession>A0A517PA76</accession>
<dbReference type="InterPro" id="IPR003593">
    <property type="entry name" value="AAA+_ATPase"/>
</dbReference>
<dbReference type="PANTHER" id="PTHR42711:SF5">
    <property type="entry name" value="ABC TRANSPORTER ATP-BINDING PROTEIN NATA"/>
    <property type="match status" value="1"/>
</dbReference>
<reference evidence="7 8" key="1">
    <citation type="submission" date="2019-02" db="EMBL/GenBank/DDBJ databases">
        <title>Deep-cultivation of Planctomycetes and their phenomic and genomic characterization uncovers novel biology.</title>
        <authorList>
            <person name="Wiegand S."/>
            <person name="Jogler M."/>
            <person name="Boedeker C."/>
            <person name="Pinto D."/>
            <person name="Vollmers J."/>
            <person name="Rivas-Marin E."/>
            <person name="Kohn T."/>
            <person name="Peeters S.H."/>
            <person name="Heuer A."/>
            <person name="Rast P."/>
            <person name="Oberbeckmann S."/>
            <person name="Bunk B."/>
            <person name="Jeske O."/>
            <person name="Meyerdierks A."/>
            <person name="Storesund J.E."/>
            <person name="Kallscheuer N."/>
            <person name="Luecker S."/>
            <person name="Lage O.M."/>
            <person name="Pohl T."/>
            <person name="Merkel B.J."/>
            <person name="Hornburger P."/>
            <person name="Mueller R.-W."/>
            <person name="Bruemmer F."/>
            <person name="Labrenz M."/>
            <person name="Spormann A.M."/>
            <person name="Op den Camp H."/>
            <person name="Overmann J."/>
            <person name="Amann R."/>
            <person name="Jetten M.S.M."/>
            <person name="Mascher T."/>
            <person name="Medema M.H."/>
            <person name="Devos D.P."/>
            <person name="Kaster A.-K."/>
            <person name="Ovreas L."/>
            <person name="Rohde M."/>
            <person name="Galperin M.Y."/>
            <person name="Jogler C."/>
        </authorList>
    </citation>
    <scope>NUCLEOTIDE SEQUENCE [LARGE SCALE GENOMIC DNA]</scope>
    <source>
        <strain evidence="7 8">CA12</strain>
    </source>
</reference>
<evidence type="ECO:0000313" key="7">
    <source>
        <dbReference type="EMBL" id="QDT16280.1"/>
    </source>
</evidence>
<dbReference type="GO" id="GO:0005524">
    <property type="term" value="F:ATP binding"/>
    <property type="evidence" value="ECO:0007669"/>
    <property type="project" value="UniProtKB-KW"/>
</dbReference>